<dbReference type="Gene3D" id="1.20.120.1760">
    <property type="match status" value="1"/>
</dbReference>
<keyword evidence="4" id="KW-1185">Reference proteome</keyword>
<gene>
    <name evidence="3" type="ORF">HDA33_001685</name>
</gene>
<evidence type="ECO:0000313" key="3">
    <source>
        <dbReference type="EMBL" id="MBB5849121.1"/>
    </source>
</evidence>
<keyword evidence="2" id="KW-0812">Transmembrane</keyword>
<dbReference type="Proteomes" id="UP000567246">
    <property type="component" value="Unassembled WGS sequence"/>
</dbReference>
<feature type="transmembrane region" description="Helical" evidence="2">
    <location>
        <begin position="110"/>
        <end position="129"/>
    </location>
</feature>
<keyword evidence="2" id="KW-0472">Membrane</keyword>
<protein>
    <submittedName>
        <fullName evidence="3">Phosphatidylglycerophosphate synthase</fullName>
    </submittedName>
</protein>
<dbReference type="InterPro" id="IPR043130">
    <property type="entry name" value="CDP-OH_PTrfase_TM_dom"/>
</dbReference>
<evidence type="ECO:0000256" key="1">
    <source>
        <dbReference type="SAM" id="MobiDB-lite"/>
    </source>
</evidence>
<feature type="transmembrane region" description="Helical" evidence="2">
    <location>
        <begin position="37"/>
        <end position="60"/>
    </location>
</feature>
<proteinExistence type="predicted"/>
<name>A0A7W9N1F1_9MICC</name>
<evidence type="ECO:0000313" key="4">
    <source>
        <dbReference type="Proteomes" id="UP000567246"/>
    </source>
</evidence>
<comment type="caution">
    <text evidence="3">The sequence shown here is derived from an EMBL/GenBank/DDBJ whole genome shotgun (WGS) entry which is preliminary data.</text>
</comment>
<dbReference type="RefSeq" id="WP_184172532.1">
    <property type="nucleotide sequence ID" value="NZ_BAABAG010000013.1"/>
</dbReference>
<organism evidence="3 4">
    <name type="scientific">Micrococcus endophyticus</name>
    <dbReference type="NCBI Taxonomy" id="455343"/>
    <lineage>
        <taxon>Bacteria</taxon>
        <taxon>Bacillati</taxon>
        <taxon>Actinomycetota</taxon>
        <taxon>Actinomycetes</taxon>
        <taxon>Micrococcales</taxon>
        <taxon>Micrococcaceae</taxon>
        <taxon>Micrococcus</taxon>
    </lineage>
</organism>
<dbReference type="EMBL" id="JACHMW010000001">
    <property type="protein sequence ID" value="MBB5849121.1"/>
    <property type="molecule type" value="Genomic_DNA"/>
</dbReference>
<feature type="transmembrane region" description="Helical" evidence="2">
    <location>
        <begin position="202"/>
        <end position="222"/>
    </location>
</feature>
<reference evidence="3 4" key="1">
    <citation type="submission" date="2020-08" db="EMBL/GenBank/DDBJ databases">
        <title>Sequencing the genomes of 1000 actinobacteria strains.</title>
        <authorList>
            <person name="Klenk H.-P."/>
        </authorList>
    </citation>
    <scope>NUCLEOTIDE SEQUENCE [LARGE SCALE GENOMIC DNA]</scope>
    <source>
        <strain evidence="3 4">DSM 17945</strain>
    </source>
</reference>
<keyword evidence="2" id="KW-1133">Transmembrane helix</keyword>
<dbReference type="AlphaFoldDB" id="A0A7W9N1F1"/>
<sequence length="256" mass="25975">MPGPQGTDRRAIPQRSTRWAARLADLMHAAGLTPNRVSVGSVLFAAVGAAALVAAGHAATGDGARAGWLVLAAACIPLRLLLNMLDGMLAVEKGLHSPTGDLFNEVPDRVADVLLLAGAGYAAAGAWLVPGWGPGLDVGVLLGWTAAAAAVLTAYVRSLGAANGVGNFFEGVLPKPHRMWVLAAACLLSLLEPLLPVPRGTVLALALAVIAAGSVLTVARRLRLIAAALRERADAAPARPAGERTAGLPTDGGERA</sequence>
<feature type="transmembrane region" description="Helical" evidence="2">
    <location>
        <begin position="66"/>
        <end position="89"/>
    </location>
</feature>
<evidence type="ECO:0000256" key="2">
    <source>
        <dbReference type="SAM" id="Phobius"/>
    </source>
</evidence>
<feature type="transmembrane region" description="Helical" evidence="2">
    <location>
        <begin position="141"/>
        <end position="158"/>
    </location>
</feature>
<feature type="region of interest" description="Disordered" evidence="1">
    <location>
        <begin position="237"/>
        <end position="256"/>
    </location>
</feature>
<accession>A0A7W9N1F1</accession>